<keyword evidence="2" id="KW-1185">Reference proteome</keyword>
<accession>A0ABW8ZL71</accession>
<dbReference type="Pfam" id="PF05354">
    <property type="entry name" value="Phage_attach"/>
    <property type="match status" value="1"/>
</dbReference>
<gene>
    <name evidence="1" type="ORF">PQR66_08755</name>
</gene>
<evidence type="ECO:0000313" key="1">
    <source>
        <dbReference type="EMBL" id="MFL9883113.1"/>
    </source>
</evidence>
<sequence length="86" mass="9592">MLKTAQLVSGDGSMRDVRVGFTSPEVLDLGAQITAADPQIEYQTLDGPDIGRDALLVIDDVRYRVRRPPRRKDDGYFSVADLEKLK</sequence>
<protein>
    <submittedName>
        <fullName evidence="1">Uncharacterized protein</fullName>
    </submittedName>
</protein>
<evidence type="ECO:0000313" key="2">
    <source>
        <dbReference type="Proteomes" id="UP001629249"/>
    </source>
</evidence>
<dbReference type="EMBL" id="JAQQFN010000005">
    <property type="protein sequence ID" value="MFL9883113.1"/>
    <property type="molecule type" value="Genomic_DNA"/>
</dbReference>
<reference evidence="1 2" key="1">
    <citation type="journal article" date="2024" name="Chem. Sci.">
        <title>Discovery of megapolipeptins by genome mining of a Burkholderiales bacteria collection.</title>
        <authorList>
            <person name="Paulo B.S."/>
            <person name="Recchia M.J.J."/>
            <person name="Lee S."/>
            <person name="Fergusson C.H."/>
            <person name="Romanowski S.B."/>
            <person name="Hernandez A."/>
            <person name="Krull N."/>
            <person name="Liu D.Y."/>
            <person name="Cavanagh H."/>
            <person name="Bos A."/>
            <person name="Gray C.A."/>
            <person name="Murphy B.T."/>
            <person name="Linington R.G."/>
            <person name="Eustaquio A.S."/>
        </authorList>
    </citation>
    <scope>NUCLEOTIDE SEQUENCE [LARGE SCALE GENOMIC DNA]</scope>
    <source>
        <strain evidence="1 2">RL16-012-BIC-B</strain>
    </source>
</reference>
<dbReference type="InterPro" id="IPR008018">
    <property type="entry name" value="Phage_tail_attach_FII"/>
</dbReference>
<name>A0ABW8ZL71_9BURK</name>
<comment type="caution">
    <text evidence="1">The sequence shown here is derived from an EMBL/GenBank/DDBJ whole genome shotgun (WGS) entry which is preliminary data.</text>
</comment>
<proteinExistence type="predicted"/>
<organism evidence="1 2">
    <name type="scientific">Paraburkholderia agricolaris</name>
    <dbReference type="NCBI Taxonomy" id="2152888"/>
    <lineage>
        <taxon>Bacteria</taxon>
        <taxon>Pseudomonadati</taxon>
        <taxon>Pseudomonadota</taxon>
        <taxon>Betaproteobacteria</taxon>
        <taxon>Burkholderiales</taxon>
        <taxon>Burkholderiaceae</taxon>
        <taxon>Paraburkholderia</taxon>
    </lineage>
</organism>
<dbReference type="RefSeq" id="WP_408326500.1">
    <property type="nucleotide sequence ID" value="NZ_JAQQFH010000002.1"/>
</dbReference>
<dbReference type="Proteomes" id="UP001629249">
    <property type="component" value="Unassembled WGS sequence"/>
</dbReference>